<evidence type="ECO:0000313" key="2">
    <source>
        <dbReference type="Proteomes" id="UP001165186"/>
    </source>
</evidence>
<dbReference type="EMBL" id="BSXG01000043">
    <property type="protein sequence ID" value="GME28038.1"/>
    <property type="molecule type" value="Genomic_DNA"/>
</dbReference>
<organism evidence="1 2">
    <name type="scientific">Neofusicoccum parvum</name>
    <dbReference type="NCBI Taxonomy" id="310453"/>
    <lineage>
        <taxon>Eukaryota</taxon>
        <taxon>Fungi</taxon>
        <taxon>Dikarya</taxon>
        <taxon>Ascomycota</taxon>
        <taxon>Pezizomycotina</taxon>
        <taxon>Dothideomycetes</taxon>
        <taxon>Dothideomycetes incertae sedis</taxon>
        <taxon>Botryosphaeriales</taxon>
        <taxon>Botryosphaeriaceae</taxon>
        <taxon>Neofusicoccum</taxon>
    </lineage>
</organism>
<keyword evidence="2" id="KW-1185">Reference proteome</keyword>
<reference evidence="1" key="1">
    <citation type="submission" date="2024-09" db="EMBL/GenBank/DDBJ databases">
        <title>Draft Genome Sequences of Neofusicoccum parvum.</title>
        <authorList>
            <person name="Ashida A."/>
            <person name="Camagna M."/>
            <person name="Tanaka A."/>
            <person name="Takemoto D."/>
        </authorList>
    </citation>
    <scope>NUCLEOTIDE SEQUENCE</scope>
    <source>
        <strain evidence="1">PPO83</strain>
    </source>
</reference>
<protein>
    <submittedName>
        <fullName evidence="1">Fad binding domain-containing protein</fullName>
    </submittedName>
</protein>
<dbReference type="Proteomes" id="UP001165186">
    <property type="component" value="Unassembled WGS sequence"/>
</dbReference>
<sequence>MRFPLLLALVVAALLVQCGLSDTWEPPGRNVREALASLLGAPLDRLPEAQLVAALDAGTTSGYACSFACYALALRYGERVAQPGSQGYNYFEAEFWSVQQASARPSCIFQPSSANEVSVAVQLSRLLQCPFAVKSGGHAAFAGASNIQGGITIDMKLMNQVDLLPNKTLASLGPGAKWFDVYTALEPEGLAVVGGRVSAIGVGGLTLGGGISFFSGLFGWACDNVVDYEVVTANGSVINVNHGAEPDLFWALRGGGNNFGIVTRFTVSTFPQGLMWGGGRTHRLDERESIINAFAHFGSNSVQDPKAAMILSFAYSQGQYVAQIDMQYAEPVCDPPIFENFTTTAMPDVVVDTTMVRTLSNLTQLFNESNPNGLRETYWTATYRNDADLVSFILDTYMEEVEPIRNCSGLLPACTLQFITPPMLRHMEENGGNALGLENEDEPLLLLNLNTMWHDEADDDAVLAAAANIVRKVNEKAKTVGLGHEYVYMNYASQYQDPIAGYGQANKERLTAIAERYDPEKVFQKLQPGYFKLANAPKSPCVGSMTCFGRDP</sequence>
<accession>A0ACB5S5G7</accession>
<comment type="caution">
    <text evidence="1">The sequence shown here is derived from an EMBL/GenBank/DDBJ whole genome shotgun (WGS) entry which is preliminary data.</text>
</comment>
<proteinExistence type="predicted"/>
<name>A0ACB5S5G7_9PEZI</name>
<evidence type="ECO:0000313" key="1">
    <source>
        <dbReference type="EMBL" id="GME28038.1"/>
    </source>
</evidence>
<gene>
    <name evidence="1" type="primary">g5537</name>
    <name evidence="1" type="ORF">NpPPO83_00005537</name>
</gene>